<dbReference type="OrthoDB" id="6153129at2759"/>
<dbReference type="EMBL" id="SNRW01006169">
    <property type="protein sequence ID" value="KAA6383588.1"/>
    <property type="molecule type" value="Genomic_DNA"/>
</dbReference>
<organism evidence="1 2">
    <name type="scientific">Streblomastix strix</name>
    <dbReference type="NCBI Taxonomy" id="222440"/>
    <lineage>
        <taxon>Eukaryota</taxon>
        <taxon>Metamonada</taxon>
        <taxon>Preaxostyla</taxon>
        <taxon>Oxymonadida</taxon>
        <taxon>Streblomastigidae</taxon>
        <taxon>Streblomastix</taxon>
    </lineage>
</organism>
<sequence>MYLAIAGSQIEGYKQGLKYVIKDQEIYDLHYKEWLPQVGYTVTEEKKLMSIIIESQRKNIVFDWNYPNYQFGDNNEQIWTKRDQKMDDPGWILQKGPSNPG</sequence>
<comment type="caution">
    <text evidence="1">The sequence shown here is derived from an EMBL/GenBank/DDBJ whole genome shotgun (WGS) entry which is preliminary data.</text>
</comment>
<evidence type="ECO:0000313" key="2">
    <source>
        <dbReference type="Proteomes" id="UP000324800"/>
    </source>
</evidence>
<proteinExistence type="predicted"/>
<dbReference type="AlphaFoldDB" id="A0A5J4VLV2"/>
<dbReference type="Proteomes" id="UP000324800">
    <property type="component" value="Unassembled WGS sequence"/>
</dbReference>
<name>A0A5J4VLV2_9EUKA</name>
<evidence type="ECO:0000313" key="1">
    <source>
        <dbReference type="EMBL" id="KAA6383588.1"/>
    </source>
</evidence>
<accession>A0A5J4VLV2</accession>
<reference evidence="1 2" key="1">
    <citation type="submission" date="2019-03" db="EMBL/GenBank/DDBJ databases">
        <title>Single cell metagenomics reveals metabolic interactions within the superorganism composed of flagellate Streblomastix strix and complex community of Bacteroidetes bacteria on its surface.</title>
        <authorList>
            <person name="Treitli S.C."/>
            <person name="Kolisko M."/>
            <person name="Husnik F."/>
            <person name="Keeling P."/>
            <person name="Hampl V."/>
        </authorList>
    </citation>
    <scope>NUCLEOTIDE SEQUENCE [LARGE SCALE GENOMIC DNA]</scope>
    <source>
        <strain evidence="1">ST1C</strain>
    </source>
</reference>
<protein>
    <submittedName>
        <fullName evidence="1">Uncharacterized protein</fullName>
    </submittedName>
</protein>
<gene>
    <name evidence="1" type="ORF">EZS28_020886</name>
</gene>